<gene>
    <name evidence="2" type="ORF">HO173_001168</name>
</gene>
<feature type="compositionally biased region" description="Polar residues" evidence="1">
    <location>
        <begin position="25"/>
        <end position="48"/>
    </location>
</feature>
<keyword evidence="3" id="KW-1185">Reference proteome</keyword>
<feature type="compositionally biased region" description="Polar residues" evidence="1">
    <location>
        <begin position="202"/>
        <end position="212"/>
    </location>
</feature>
<feature type="compositionally biased region" description="Polar residues" evidence="1">
    <location>
        <begin position="66"/>
        <end position="85"/>
    </location>
</feature>
<evidence type="ECO:0000256" key="1">
    <source>
        <dbReference type="SAM" id="MobiDB-lite"/>
    </source>
</evidence>
<feature type="compositionally biased region" description="Basic residues" evidence="1">
    <location>
        <begin position="1"/>
        <end position="10"/>
    </location>
</feature>
<evidence type="ECO:0000313" key="2">
    <source>
        <dbReference type="EMBL" id="KAF6240500.1"/>
    </source>
</evidence>
<feature type="compositionally biased region" description="Polar residues" evidence="1">
    <location>
        <begin position="247"/>
        <end position="260"/>
    </location>
</feature>
<dbReference type="EMBL" id="JACCJC010000003">
    <property type="protein sequence ID" value="KAF6240500.1"/>
    <property type="molecule type" value="Genomic_DNA"/>
</dbReference>
<name>A0A8H6G4Z3_9LECA</name>
<feature type="compositionally biased region" description="Polar residues" evidence="1">
    <location>
        <begin position="114"/>
        <end position="125"/>
    </location>
</feature>
<feature type="region of interest" description="Disordered" evidence="1">
    <location>
        <begin position="431"/>
        <end position="481"/>
    </location>
</feature>
<dbReference type="Proteomes" id="UP000578531">
    <property type="component" value="Unassembled WGS sequence"/>
</dbReference>
<feature type="compositionally biased region" description="Polar residues" evidence="1">
    <location>
        <begin position="459"/>
        <end position="469"/>
    </location>
</feature>
<protein>
    <submittedName>
        <fullName evidence="2">Uncharacterized protein</fullName>
    </submittedName>
</protein>
<evidence type="ECO:0000313" key="3">
    <source>
        <dbReference type="Proteomes" id="UP000578531"/>
    </source>
</evidence>
<proteinExistence type="predicted"/>
<dbReference type="GeneID" id="59282844"/>
<dbReference type="OrthoDB" id="5425130at2759"/>
<organism evidence="2 3">
    <name type="scientific">Letharia columbiana</name>
    <dbReference type="NCBI Taxonomy" id="112416"/>
    <lineage>
        <taxon>Eukaryota</taxon>
        <taxon>Fungi</taxon>
        <taxon>Dikarya</taxon>
        <taxon>Ascomycota</taxon>
        <taxon>Pezizomycotina</taxon>
        <taxon>Lecanoromycetes</taxon>
        <taxon>OSLEUM clade</taxon>
        <taxon>Lecanoromycetidae</taxon>
        <taxon>Lecanorales</taxon>
        <taxon>Lecanorineae</taxon>
        <taxon>Parmeliaceae</taxon>
        <taxon>Letharia</taxon>
    </lineage>
</organism>
<comment type="caution">
    <text evidence="2">The sequence shown here is derived from an EMBL/GenBank/DDBJ whole genome shotgun (WGS) entry which is preliminary data.</text>
</comment>
<feature type="region of interest" description="Disordered" evidence="1">
    <location>
        <begin position="1"/>
        <end position="54"/>
    </location>
</feature>
<feature type="region of interest" description="Disordered" evidence="1">
    <location>
        <begin position="66"/>
        <end position="222"/>
    </location>
</feature>
<feature type="compositionally biased region" description="Basic and acidic residues" evidence="1">
    <location>
        <begin position="431"/>
        <end position="458"/>
    </location>
</feature>
<feature type="compositionally biased region" description="Polar residues" evidence="1">
    <location>
        <begin position="133"/>
        <end position="145"/>
    </location>
</feature>
<dbReference type="RefSeq" id="XP_037169759.1">
    <property type="nucleotide sequence ID" value="XM_037303112.1"/>
</dbReference>
<feature type="region of interest" description="Disordered" evidence="1">
    <location>
        <begin position="241"/>
        <end position="264"/>
    </location>
</feature>
<reference evidence="2 3" key="1">
    <citation type="journal article" date="2020" name="Genomics">
        <title>Complete, high-quality genomes from long-read metagenomic sequencing of two wolf lichen thalli reveals enigmatic genome architecture.</title>
        <authorList>
            <person name="McKenzie S.K."/>
            <person name="Walston R.F."/>
            <person name="Allen J.L."/>
        </authorList>
    </citation>
    <scope>NUCLEOTIDE SEQUENCE [LARGE SCALE GENOMIC DNA]</scope>
    <source>
        <strain evidence="2">WasteWater2</strain>
    </source>
</reference>
<sequence length="481" mass="52733">MSPLLQKRRPPQPPDPPTSSDQRIPNRSPQSWFRPANNPSRSPSNLARTQHPHRALGFSSIRELARSSSRQTLHTLPTATYQQPYSHGCSPPKDGEVRHPIAAKDPGFPLPSGSGLQHSRGSSVESLPIDKSGISNDSTYATTPSPAKHPAFQLLESGSPVQRKSMGNKASTVLRKPIPPEGKQSSATITTDPDKSPGPSRKQASTGAQQPATFPARGSSIIVNVPRRRSSLTVLHLDSSHFETPDPQHQNLQHRASTLTEPRRRPSILSETRRPITTIVTSSSDTTPTIEVQKRETLSPAFLSPPLLSPPLSTSQLSSASSQAHSFNSRNSVIPAFIHLPKTYPDGPIPVPAPPLTITHHRCYQSHRRILLSRNKVNPVPCMTCGETEGEARWKCIWCALRICGVCMAEFDAKHRNLDKFLACLEKTKEGSKESRGKDEVQGLDGRGEERTEIKKENVPSNRESQRLSTAAKVKLRTASK</sequence>
<dbReference type="AlphaFoldDB" id="A0A8H6G4Z3"/>
<accession>A0A8H6G4Z3</accession>